<sequence>MTLPFKSNDPTLPDGPAPELPADHPRARKRKRRRRALLLLIALIVYLLYAYWADEYGITVSPETTYLTGPLRPDGTVDYFRALQERLSEGITPENNAAPLLLRAFGPRGVPEDARDDILAQLGLPSLPEDGRYFTNLWDYADSLPSAERAALLGGSSVIDEYDWLVVKARGGPWSAERHPLLARWLAANDLALALVVQASQRPHSRFPLIESKQSPWRTGLSFSTVHGKLHDAVRALTARAQLRLSGDDWRGALQDVLACHRLARVLAQEGLLEVVTATALEALVCQTDIGMVTSGRLSPDELRALLFELQQLRPMRRPADALMATSRLAGLAFTTALARGYDIDAFFPQPVMSANGEFDVVFSPSHQGDVRYPLQWDVILRMQNEHYNRLIKAMNLARFSDSLAACEQIEQEVAPEEQAPTGLFRMLSELINWLNSLRGVSASPAPGKTGLGKDIERFKAAARLSRWGGRPLRGYASRQAGRVLLRMAGVQGSGRLRALHEWAAMYGELTRLAIALELYKHDEGQYPDRLAAVALTYVKAVPLDRFVDKPLEYRRVGKGYLLYSVGLNQIDDGGINADDDIVVQVK</sequence>
<evidence type="ECO:0000313" key="3">
    <source>
        <dbReference type="EMBL" id="KKN73292.1"/>
    </source>
</evidence>
<evidence type="ECO:0000256" key="2">
    <source>
        <dbReference type="SAM" id="Phobius"/>
    </source>
</evidence>
<protein>
    <submittedName>
        <fullName evidence="3">Uncharacterized protein</fullName>
    </submittedName>
</protein>
<gene>
    <name evidence="3" type="ORF">LCGC14_0401880</name>
</gene>
<accession>A0A0F9TEP0</accession>
<proteinExistence type="predicted"/>
<keyword evidence="2" id="KW-1133">Transmembrane helix</keyword>
<dbReference type="AlphaFoldDB" id="A0A0F9TEP0"/>
<evidence type="ECO:0000256" key="1">
    <source>
        <dbReference type="SAM" id="MobiDB-lite"/>
    </source>
</evidence>
<comment type="caution">
    <text evidence="3">The sequence shown here is derived from an EMBL/GenBank/DDBJ whole genome shotgun (WGS) entry which is preliminary data.</text>
</comment>
<feature type="region of interest" description="Disordered" evidence="1">
    <location>
        <begin position="1"/>
        <end position="28"/>
    </location>
</feature>
<reference evidence="3" key="1">
    <citation type="journal article" date="2015" name="Nature">
        <title>Complex archaea that bridge the gap between prokaryotes and eukaryotes.</title>
        <authorList>
            <person name="Spang A."/>
            <person name="Saw J.H."/>
            <person name="Jorgensen S.L."/>
            <person name="Zaremba-Niedzwiedzka K."/>
            <person name="Martijn J."/>
            <person name="Lind A.E."/>
            <person name="van Eijk R."/>
            <person name="Schleper C."/>
            <person name="Guy L."/>
            <person name="Ettema T.J."/>
        </authorList>
    </citation>
    <scope>NUCLEOTIDE SEQUENCE</scope>
</reference>
<keyword evidence="2" id="KW-0472">Membrane</keyword>
<feature type="transmembrane region" description="Helical" evidence="2">
    <location>
        <begin position="36"/>
        <end position="52"/>
    </location>
</feature>
<keyword evidence="2" id="KW-0812">Transmembrane</keyword>
<name>A0A0F9TEP0_9ZZZZ</name>
<dbReference type="EMBL" id="LAZR01000346">
    <property type="protein sequence ID" value="KKN73292.1"/>
    <property type="molecule type" value="Genomic_DNA"/>
</dbReference>
<organism evidence="3">
    <name type="scientific">marine sediment metagenome</name>
    <dbReference type="NCBI Taxonomy" id="412755"/>
    <lineage>
        <taxon>unclassified sequences</taxon>
        <taxon>metagenomes</taxon>
        <taxon>ecological metagenomes</taxon>
    </lineage>
</organism>